<feature type="compositionally biased region" description="Low complexity" evidence="1">
    <location>
        <begin position="241"/>
        <end position="260"/>
    </location>
</feature>
<keyword evidence="2" id="KW-1133">Transmembrane helix</keyword>
<evidence type="ECO:0000256" key="1">
    <source>
        <dbReference type="SAM" id="MobiDB-lite"/>
    </source>
</evidence>
<feature type="region of interest" description="Disordered" evidence="1">
    <location>
        <begin position="226"/>
        <end position="276"/>
    </location>
</feature>
<accession>A0A1T2XJC9</accession>
<dbReference type="EMBL" id="MSZX01000002">
    <property type="protein sequence ID" value="OPA79980.1"/>
    <property type="molecule type" value="Genomic_DNA"/>
</dbReference>
<feature type="transmembrane region" description="Helical" evidence="2">
    <location>
        <begin position="20"/>
        <end position="39"/>
    </location>
</feature>
<dbReference type="RefSeq" id="WP_078497323.1">
    <property type="nucleotide sequence ID" value="NZ_MSZX01000002.1"/>
</dbReference>
<proteinExistence type="predicted"/>
<dbReference type="InterPro" id="IPR014197">
    <property type="entry name" value="Sporulation_prot_YunB"/>
</dbReference>
<gene>
    <name evidence="3" type="ORF">BVG16_04290</name>
</gene>
<feature type="compositionally biased region" description="Polar residues" evidence="1">
    <location>
        <begin position="262"/>
        <end position="276"/>
    </location>
</feature>
<protein>
    <submittedName>
        <fullName evidence="3">Sporulation protein YunB</fullName>
    </submittedName>
</protein>
<reference evidence="3 4" key="1">
    <citation type="submission" date="2017-01" db="EMBL/GenBank/DDBJ databases">
        <title>Genome analysis of Paenibacillus selenitrireducens ES3-24.</title>
        <authorList>
            <person name="Xu D."/>
            <person name="Yao R."/>
            <person name="Zheng S."/>
        </authorList>
    </citation>
    <scope>NUCLEOTIDE SEQUENCE [LARGE SCALE GENOMIC DNA]</scope>
    <source>
        <strain evidence="3 4">ES3-24</strain>
    </source>
</reference>
<dbReference type="Pfam" id="PF09560">
    <property type="entry name" value="Spore_YunB"/>
    <property type="match status" value="1"/>
</dbReference>
<evidence type="ECO:0000313" key="4">
    <source>
        <dbReference type="Proteomes" id="UP000190188"/>
    </source>
</evidence>
<dbReference type="OrthoDB" id="1649278at2"/>
<sequence length="276" mass="30553">MQVRRRWRSSSKKPGSRRKLFFISLVIFTLLTLQSFIFIEKNLKPPIMALAKIRVKQIATQSINKAISEQIANSSNFQSLIDWKTDRDGKVAGFMMNYAENMRITSRTKDVVESTLMNMKDLNEHIPLGQAFDSAIIASFGPKVPIRLEPQGAVKVELNTKQQDAGINMILVEVYIRIVAEVSIIIPFDTEPEAVETEIPVSYLLVVGNVPMYYYDNKGNPVGNNSAGAPNLAIPAPSSTPPTTTTPTVTTPDSTTTVVTEPQKQSSSPTEVETHK</sequence>
<dbReference type="NCBIfam" id="TIGR02832">
    <property type="entry name" value="spo_yunB"/>
    <property type="match status" value="1"/>
</dbReference>
<dbReference type="STRING" id="1324314.BVG16_04290"/>
<organism evidence="3 4">
    <name type="scientific">Paenibacillus selenitireducens</name>
    <dbReference type="NCBI Taxonomy" id="1324314"/>
    <lineage>
        <taxon>Bacteria</taxon>
        <taxon>Bacillati</taxon>
        <taxon>Bacillota</taxon>
        <taxon>Bacilli</taxon>
        <taxon>Bacillales</taxon>
        <taxon>Paenibacillaceae</taxon>
        <taxon>Paenibacillus</taxon>
    </lineage>
</organism>
<comment type="caution">
    <text evidence="3">The sequence shown here is derived from an EMBL/GenBank/DDBJ whole genome shotgun (WGS) entry which is preliminary data.</text>
</comment>
<keyword evidence="2" id="KW-0812">Transmembrane</keyword>
<evidence type="ECO:0000313" key="3">
    <source>
        <dbReference type="EMBL" id="OPA79980.1"/>
    </source>
</evidence>
<keyword evidence="2" id="KW-0472">Membrane</keyword>
<evidence type="ECO:0000256" key="2">
    <source>
        <dbReference type="SAM" id="Phobius"/>
    </source>
</evidence>
<dbReference type="Proteomes" id="UP000190188">
    <property type="component" value="Unassembled WGS sequence"/>
</dbReference>
<name>A0A1T2XJC9_9BACL</name>
<dbReference type="AlphaFoldDB" id="A0A1T2XJC9"/>
<keyword evidence="4" id="KW-1185">Reference proteome</keyword>